<dbReference type="SUPFAM" id="SSF57850">
    <property type="entry name" value="RING/U-box"/>
    <property type="match status" value="1"/>
</dbReference>
<evidence type="ECO:0000256" key="2">
    <source>
        <dbReference type="ARBA" id="ARBA00022771"/>
    </source>
</evidence>
<keyword evidence="4" id="KW-0472">Membrane</keyword>
<dbReference type="STRING" id="7719.ENSCINP00000013349"/>
<reference evidence="7" key="1">
    <citation type="journal article" date="2002" name="Science">
        <title>The draft genome of Ciona intestinalis: insights into chordate and vertebrate origins.</title>
        <authorList>
            <person name="Dehal P."/>
            <person name="Satou Y."/>
            <person name="Campbell R.K."/>
            <person name="Chapman J."/>
            <person name="Degnan B."/>
            <person name="De Tomaso A."/>
            <person name="Davidson B."/>
            <person name="Di Gregorio A."/>
            <person name="Gelpke M."/>
            <person name="Goodstein D.M."/>
            <person name="Harafuji N."/>
            <person name="Hastings K.E."/>
            <person name="Ho I."/>
            <person name="Hotta K."/>
            <person name="Huang W."/>
            <person name="Kawashima T."/>
            <person name="Lemaire P."/>
            <person name="Martinez D."/>
            <person name="Meinertzhagen I.A."/>
            <person name="Necula S."/>
            <person name="Nonaka M."/>
            <person name="Putnam N."/>
            <person name="Rash S."/>
            <person name="Saiga H."/>
            <person name="Satake M."/>
            <person name="Terry A."/>
            <person name="Yamada L."/>
            <person name="Wang H.G."/>
            <person name="Awazu S."/>
            <person name="Azumi K."/>
            <person name="Boore J."/>
            <person name="Branno M."/>
            <person name="Chin-Bow S."/>
            <person name="DeSantis R."/>
            <person name="Doyle S."/>
            <person name="Francino P."/>
            <person name="Keys D.N."/>
            <person name="Haga S."/>
            <person name="Hayashi H."/>
            <person name="Hino K."/>
            <person name="Imai K.S."/>
            <person name="Inaba K."/>
            <person name="Kano S."/>
            <person name="Kobayashi K."/>
            <person name="Kobayashi M."/>
            <person name="Lee B.I."/>
            <person name="Makabe K.W."/>
            <person name="Manohar C."/>
            <person name="Matassi G."/>
            <person name="Medina M."/>
            <person name="Mochizuki Y."/>
            <person name="Mount S."/>
            <person name="Morishita T."/>
            <person name="Miura S."/>
            <person name="Nakayama A."/>
            <person name="Nishizaka S."/>
            <person name="Nomoto H."/>
            <person name="Ohta F."/>
            <person name="Oishi K."/>
            <person name="Rigoutsos I."/>
            <person name="Sano M."/>
            <person name="Sasaki A."/>
            <person name="Sasakura Y."/>
            <person name="Shoguchi E."/>
            <person name="Shin-i T."/>
            <person name="Spagnuolo A."/>
            <person name="Stainier D."/>
            <person name="Suzuki M.M."/>
            <person name="Tassy O."/>
            <person name="Takatori N."/>
            <person name="Tokuoka M."/>
            <person name="Yagi K."/>
            <person name="Yoshizaki F."/>
            <person name="Wada S."/>
            <person name="Zhang C."/>
            <person name="Hyatt P.D."/>
            <person name="Larimer F."/>
            <person name="Detter C."/>
            <person name="Doggett N."/>
            <person name="Glavina T."/>
            <person name="Hawkins T."/>
            <person name="Richardson P."/>
            <person name="Lucas S."/>
            <person name="Kohara Y."/>
            <person name="Levine M."/>
            <person name="Satoh N."/>
            <person name="Rokhsar D.S."/>
        </authorList>
    </citation>
    <scope>NUCLEOTIDE SEQUENCE [LARGE SCALE GENOMIC DNA]</scope>
</reference>
<feature type="transmembrane region" description="Helical" evidence="4">
    <location>
        <begin position="457"/>
        <end position="478"/>
    </location>
</feature>
<feature type="transmembrane region" description="Helical" evidence="4">
    <location>
        <begin position="213"/>
        <end position="233"/>
    </location>
</feature>
<feature type="transmembrane region" description="Helical" evidence="4">
    <location>
        <begin position="49"/>
        <end position="76"/>
    </location>
</feature>
<keyword evidence="3" id="KW-0862">Zinc</keyword>
<reference evidence="6" key="3">
    <citation type="submission" date="2025-08" db="UniProtKB">
        <authorList>
            <consortium name="Ensembl"/>
        </authorList>
    </citation>
    <scope>IDENTIFICATION</scope>
</reference>
<feature type="transmembrane region" description="Helical" evidence="4">
    <location>
        <begin position="131"/>
        <end position="151"/>
    </location>
</feature>
<feature type="domain" description="RING-CH-type" evidence="5">
    <location>
        <begin position="374"/>
        <end position="439"/>
    </location>
</feature>
<dbReference type="GO" id="GO:0008270">
    <property type="term" value="F:zinc ion binding"/>
    <property type="evidence" value="ECO:0007669"/>
    <property type="project" value="UniProtKB-KW"/>
</dbReference>
<dbReference type="GeneID" id="100176980"/>
<evidence type="ECO:0000313" key="6">
    <source>
        <dbReference type="Ensembl" id="ENSCINP00000013349.3"/>
    </source>
</evidence>
<dbReference type="OMA" id="ICYDTDK"/>
<dbReference type="PANTHER" id="PTHR20893:SF2">
    <property type="entry name" value="LD08641P"/>
    <property type="match status" value="1"/>
</dbReference>
<feature type="transmembrane region" description="Helical" evidence="4">
    <location>
        <begin position="97"/>
        <end position="119"/>
    </location>
</feature>
<proteinExistence type="predicted"/>
<feature type="transmembrane region" description="Helical" evidence="4">
    <location>
        <begin position="171"/>
        <end position="193"/>
    </location>
</feature>
<dbReference type="EMBL" id="EAAA01002990">
    <property type="status" value="NOT_ANNOTATED_CDS"/>
    <property type="molecule type" value="Genomic_DNA"/>
</dbReference>
<dbReference type="OrthoDB" id="2154780at2759"/>
<dbReference type="AlphaFoldDB" id="F6Q0T6"/>
<dbReference type="InParanoid" id="F6Q0T6"/>
<feature type="transmembrane region" description="Helical" evidence="4">
    <location>
        <begin position="265"/>
        <end position="284"/>
    </location>
</feature>
<dbReference type="InterPro" id="IPR011016">
    <property type="entry name" value="Znf_RING-CH"/>
</dbReference>
<dbReference type="KEGG" id="cin:100176980"/>
<dbReference type="PANTHER" id="PTHR20893">
    <property type="entry name" value="LD08641P"/>
    <property type="match status" value="1"/>
</dbReference>
<keyword evidence="4" id="KW-1133">Transmembrane helix</keyword>
<dbReference type="Ensembl" id="ENSCINT00000013349.3">
    <property type="protein sequence ID" value="ENSCINP00000013349.3"/>
    <property type="gene ID" value="ENSCING00000006502.3"/>
</dbReference>
<keyword evidence="7" id="KW-1185">Reference proteome</keyword>
<keyword evidence="2" id="KW-0863">Zinc-finger</keyword>
<reference evidence="6" key="2">
    <citation type="journal article" date="2008" name="Genome Biol.">
        <title>Improved genome assembly and evidence-based global gene model set for the chordate Ciona intestinalis: new insight into intron and operon populations.</title>
        <authorList>
            <person name="Satou Y."/>
            <person name="Mineta K."/>
            <person name="Ogasawara M."/>
            <person name="Sasakura Y."/>
            <person name="Shoguchi E."/>
            <person name="Ueno K."/>
            <person name="Yamada L."/>
            <person name="Matsumoto J."/>
            <person name="Wasserscheid J."/>
            <person name="Dewar K."/>
            <person name="Wiley G.B."/>
            <person name="Macmil S.L."/>
            <person name="Roe B.A."/>
            <person name="Zeller R.W."/>
            <person name="Hastings K.E."/>
            <person name="Lemaire P."/>
            <person name="Lindquist E."/>
            <person name="Endo T."/>
            <person name="Hotta K."/>
            <person name="Inaba K."/>
        </authorList>
    </citation>
    <scope>NUCLEOTIDE SEQUENCE [LARGE SCALE GENOMIC DNA]</scope>
    <source>
        <strain evidence="6">wild type</strain>
    </source>
</reference>
<dbReference type="GeneTree" id="ENSGT00530000065110"/>
<dbReference type="CDD" id="cd16495">
    <property type="entry name" value="RING_CH-C4HC3_MARCH"/>
    <property type="match status" value="1"/>
</dbReference>
<dbReference type="EMBL" id="EAAA01002991">
    <property type="status" value="NOT_ANNOTATED_CDS"/>
    <property type="molecule type" value="Genomic_DNA"/>
</dbReference>
<dbReference type="InterPro" id="IPR013083">
    <property type="entry name" value="Znf_RING/FYVE/PHD"/>
</dbReference>
<evidence type="ECO:0000313" key="7">
    <source>
        <dbReference type="Proteomes" id="UP000008144"/>
    </source>
</evidence>
<evidence type="ECO:0000259" key="5">
    <source>
        <dbReference type="PROSITE" id="PS51292"/>
    </source>
</evidence>
<evidence type="ECO:0000256" key="3">
    <source>
        <dbReference type="ARBA" id="ARBA00022833"/>
    </source>
</evidence>
<accession>F6Q0T6</accession>
<feature type="transmembrane region" description="Helical" evidence="4">
    <location>
        <begin position="484"/>
        <end position="505"/>
    </location>
</feature>
<dbReference type="HOGENOM" id="CLU_036656_0_0_1"/>
<dbReference type="Pfam" id="PF12906">
    <property type="entry name" value="RINGv"/>
    <property type="match status" value="1"/>
</dbReference>
<accession>A0A1W2WE84</accession>
<evidence type="ECO:0000256" key="1">
    <source>
        <dbReference type="ARBA" id="ARBA00022723"/>
    </source>
</evidence>
<dbReference type="RefSeq" id="XP_002127052.2">
    <property type="nucleotide sequence ID" value="XM_002127016.5"/>
</dbReference>
<keyword evidence="1" id="KW-0479">Metal-binding</keyword>
<sequence length="566" mass="63771">MTPEMLYLDHNRLMACDQNYNCSDRGNCENGICVCQVQFAGENCTQVNIGYAAAFGSIFSVLALVSIAQLVICIYTEYRRLKHPTFRSVFRVTTQKLLHGLVIAACMTRVLFFSLQGVIPEEWIPPMESAYHPFLITGLSLVVCYWSEAFFIETASMEASRRAQFLSKSLAAFSVFNVSLYILLIGYFVATGIGCYSGHNHGVWIHGAFQASFAILLFAVYVIFLAIGVEIFFKVKGAFTLSNNEGQSSSSDESVNHREVFKSRLALVFQALLTLLTVLCVVFDAVGNLWKYKVNPSTRSAHEVIYRIAEVGAVLWFPCVLWNTATPEKLWFLNPRCLLQLRSDAAEQLLSTPTTSQKSYNTFQQQEDITIPENKEKITGECWICYDPDNVNGGDFIRPCLCKGGMAVVHHHCLRKWLLQHPNIEESCCKVCKHRYSIEQQRLRFFSLIMKSKRTSMIIPAIIVAVAAPCVCVVLFLLSNPIQTYLKVLVLGSTILLELAAFKVVGLNFTKLYQVTRESALRILNYKTEEISDVQFDYDVIDDTVMSQHESIVPSTTDTRVLVHVT</sequence>
<protein>
    <submittedName>
        <fullName evidence="6">Uncharacterized LOC100176980</fullName>
    </submittedName>
</protein>
<keyword evidence="4" id="KW-0812">Transmembrane</keyword>
<organism evidence="6 7">
    <name type="scientific">Ciona intestinalis</name>
    <name type="common">Transparent sea squirt</name>
    <name type="synonym">Ascidia intestinalis</name>
    <dbReference type="NCBI Taxonomy" id="7719"/>
    <lineage>
        <taxon>Eukaryota</taxon>
        <taxon>Metazoa</taxon>
        <taxon>Chordata</taxon>
        <taxon>Tunicata</taxon>
        <taxon>Ascidiacea</taxon>
        <taxon>Phlebobranchia</taxon>
        <taxon>Cionidae</taxon>
        <taxon>Ciona</taxon>
    </lineage>
</organism>
<name>F6Q0T6_CIOIN</name>
<gene>
    <name evidence="6" type="primary">LOC100176980</name>
</gene>
<reference evidence="6" key="4">
    <citation type="submission" date="2025-09" db="UniProtKB">
        <authorList>
            <consortium name="Ensembl"/>
        </authorList>
    </citation>
    <scope>IDENTIFICATION</scope>
</reference>
<dbReference type="PROSITE" id="PS51292">
    <property type="entry name" value="ZF_RING_CH"/>
    <property type="match status" value="1"/>
</dbReference>
<feature type="transmembrane region" description="Helical" evidence="4">
    <location>
        <begin position="304"/>
        <end position="322"/>
    </location>
</feature>
<dbReference type="Gene3D" id="3.30.40.10">
    <property type="entry name" value="Zinc/RING finger domain, C3HC4 (zinc finger)"/>
    <property type="match status" value="1"/>
</dbReference>
<dbReference type="Proteomes" id="UP000008144">
    <property type="component" value="Chromosome 9"/>
</dbReference>
<dbReference type="SMART" id="SM00744">
    <property type="entry name" value="RINGv"/>
    <property type="match status" value="1"/>
</dbReference>
<evidence type="ECO:0000256" key="4">
    <source>
        <dbReference type="SAM" id="Phobius"/>
    </source>
</evidence>
<dbReference type="RefSeq" id="XP_026691579.1">
    <property type="nucleotide sequence ID" value="XM_026835778.1"/>
</dbReference>